<proteinExistence type="predicted"/>
<dbReference type="EMBL" id="DS989735">
    <property type="protein sequence ID" value="EEA07843.1"/>
    <property type="molecule type" value="Genomic_DNA"/>
</dbReference>
<protein>
    <submittedName>
        <fullName evidence="1">Uncharacterized protein</fullName>
    </submittedName>
</protein>
<dbReference type="GeneID" id="6997258"/>
<gene>
    <name evidence="1" type="ORF">CMU_029170</name>
</gene>
<dbReference type="OrthoDB" id="339438at2759"/>
<keyword evidence="2" id="KW-1185">Reference proteome</keyword>
<evidence type="ECO:0000313" key="2">
    <source>
        <dbReference type="Proteomes" id="UP000001460"/>
    </source>
</evidence>
<name>B6AI02_CRYMR</name>
<dbReference type="RefSeq" id="XP_002142192.1">
    <property type="nucleotide sequence ID" value="XM_002142156.1"/>
</dbReference>
<dbReference type="Proteomes" id="UP000001460">
    <property type="component" value="Unassembled WGS sequence"/>
</dbReference>
<accession>B6AI02</accession>
<dbReference type="AlphaFoldDB" id="B6AI02"/>
<dbReference type="VEuPathDB" id="CryptoDB:CMU_029170"/>
<evidence type="ECO:0000313" key="1">
    <source>
        <dbReference type="EMBL" id="EEA07843.1"/>
    </source>
</evidence>
<organism evidence="1 2">
    <name type="scientific">Cryptosporidium muris (strain RN66)</name>
    <dbReference type="NCBI Taxonomy" id="441375"/>
    <lineage>
        <taxon>Eukaryota</taxon>
        <taxon>Sar</taxon>
        <taxon>Alveolata</taxon>
        <taxon>Apicomplexa</taxon>
        <taxon>Conoidasida</taxon>
        <taxon>Coccidia</taxon>
        <taxon>Eucoccidiorida</taxon>
        <taxon>Eimeriorina</taxon>
        <taxon>Cryptosporidiidae</taxon>
        <taxon>Cryptosporidium</taxon>
    </lineage>
</organism>
<sequence length="150" mass="17303">MSIYMEDNRDEEGLDKVGLLNKLLEYPQDTLEKSDNNIKNQLTCDVRVIMQAYWGTSNIHISNDTVTAMTKLTCSYIDKLMTAAAHIPISETDDNCVNVKNILTILESDERKFKRAQDVIRVYREQESLQQAYDDSKYIGRSLRNTDKDT</sequence>
<reference evidence="1" key="1">
    <citation type="submission" date="2008-06" db="EMBL/GenBank/DDBJ databases">
        <authorList>
            <person name="Lorenzi H."/>
            <person name="Inman J."/>
            <person name="Miller J."/>
            <person name="Schobel S."/>
            <person name="Amedeo P."/>
            <person name="Caler E.V."/>
            <person name="da Silva J."/>
        </authorList>
    </citation>
    <scope>NUCLEOTIDE SEQUENCE [LARGE SCALE GENOMIC DNA]</scope>
    <source>
        <strain evidence="1">RN66</strain>
    </source>
</reference>